<gene>
    <name evidence="1" type="ORF">HBA54_27350</name>
</gene>
<protein>
    <submittedName>
        <fullName evidence="1">Uncharacterized protein</fullName>
    </submittedName>
</protein>
<evidence type="ECO:0000313" key="1">
    <source>
        <dbReference type="EMBL" id="NIA72312.1"/>
    </source>
</evidence>
<evidence type="ECO:0000313" key="2">
    <source>
        <dbReference type="Proteomes" id="UP000761264"/>
    </source>
</evidence>
<keyword evidence="2" id="KW-1185">Reference proteome</keyword>
<dbReference type="RefSeq" id="WP_167231472.1">
    <property type="nucleotide sequence ID" value="NZ_JAAQPH010000039.1"/>
</dbReference>
<accession>A0A967KDK8</accession>
<comment type="caution">
    <text evidence="1">The sequence shown here is derived from an EMBL/GenBank/DDBJ whole genome shotgun (WGS) entry which is preliminary data.</text>
</comment>
<dbReference type="AlphaFoldDB" id="A0A967KDK8"/>
<proteinExistence type="predicted"/>
<reference evidence="1" key="1">
    <citation type="submission" date="2020-03" db="EMBL/GenBank/DDBJ databases">
        <title>Genome of Pelagibius litoralis DSM 21314T.</title>
        <authorList>
            <person name="Wang G."/>
        </authorList>
    </citation>
    <scope>NUCLEOTIDE SEQUENCE</scope>
    <source>
        <strain evidence="1">DSM 21314</strain>
    </source>
</reference>
<dbReference type="Proteomes" id="UP000761264">
    <property type="component" value="Unassembled WGS sequence"/>
</dbReference>
<dbReference type="EMBL" id="JAAQPH010000039">
    <property type="protein sequence ID" value="NIA72312.1"/>
    <property type="molecule type" value="Genomic_DNA"/>
</dbReference>
<name>A0A967KDK8_9PROT</name>
<sequence>MGSRSEKRAILVFTNAQLGANVYRAVVEEALGFLPDALRQPYIQY</sequence>
<organism evidence="1 2">
    <name type="scientific">Pelagibius litoralis</name>
    <dbReference type="NCBI Taxonomy" id="374515"/>
    <lineage>
        <taxon>Bacteria</taxon>
        <taxon>Pseudomonadati</taxon>
        <taxon>Pseudomonadota</taxon>
        <taxon>Alphaproteobacteria</taxon>
        <taxon>Rhodospirillales</taxon>
        <taxon>Rhodovibrionaceae</taxon>
        <taxon>Pelagibius</taxon>
    </lineage>
</organism>